<evidence type="ECO:0000313" key="1">
    <source>
        <dbReference type="EMBL" id="ADY01205.1"/>
    </source>
</evidence>
<gene>
    <name evidence="1" type="ordered locus">VMUT_0997</name>
</gene>
<dbReference type="STRING" id="985053.VMUT_0997"/>
<protein>
    <submittedName>
        <fullName evidence="1">Uncharacterized protein</fullName>
    </submittedName>
</protein>
<keyword evidence="2" id="KW-1185">Reference proteome</keyword>
<dbReference type="Proteomes" id="UP000007485">
    <property type="component" value="Chromosome"/>
</dbReference>
<dbReference type="AlphaFoldDB" id="F0QXG6"/>
<accession>F0QXG6</accession>
<proteinExistence type="predicted"/>
<reference evidence="1 2" key="1">
    <citation type="journal article" date="2011" name="J. Bacteriol.">
        <title>Complete genome sequence of 'Vulcanisaeta moutnovskia' strain 768-28, a novel member of the hyperthermophilic crenarchaeal genus vulcanisaeta.</title>
        <authorList>
            <person name="Gumerov V.M."/>
            <person name="Mardanov A.V."/>
            <person name="Beletsky A.V."/>
            <person name="Prokofeva M.I."/>
            <person name="Bonch-Osmolovskaya E.A."/>
            <person name="Ravin N.V."/>
            <person name="Skryabin K.G."/>
        </authorList>
    </citation>
    <scope>NUCLEOTIDE SEQUENCE [LARGE SCALE GENOMIC DNA]</scope>
    <source>
        <strain evidence="1 2">768-28</strain>
    </source>
</reference>
<dbReference type="EMBL" id="CP002529">
    <property type="protein sequence ID" value="ADY01205.1"/>
    <property type="molecule type" value="Genomic_DNA"/>
</dbReference>
<sequence>MLLLMLRLIIGRLDYQGINTGITFRLGGVEALSGVPNARLNALSRALINRVFHELGINCDTTHLAMLSEVFEDCQYALPASVEFTNGYSIDDLRKALYSAPIPTIEPVSTVVGLALASSLRVNAEFYSDLWPRLTDALAQLKSLGVEIAIHTSVFDINRVFVFDEVVRRLVRLPRVDELRETTEFNSRVEVIGSSRRFVEVPIRAFGIAEPSEVKLSDDVVDAIEVLVRDLGGVATLKALSDIAGQLAVLRALGMGYITYNPSDMTVRATVKALRLIRRLGVSSDALGEEGRGGGSSNESG</sequence>
<evidence type="ECO:0000313" key="2">
    <source>
        <dbReference type="Proteomes" id="UP000007485"/>
    </source>
</evidence>
<dbReference type="eggNOG" id="arCOG07863">
    <property type="taxonomic scope" value="Archaea"/>
</dbReference>
<name>F0QXG6_VULM7</name>
<organism evidence="1 2">
    <name type="scientific">Vulcanisaeta moutnovskia (strain 768-28)</name>
    <dbReference type="NCBI Taxonomy" id="985053"/>
    <lineage>
        <taxon>Archaea</taxon>
        <taxon>Thermoproteota</taxon>
        <taxon>Thermoprotei</taxon>
        <taxon>Thermoproteales</taxon>
        <taxon>Thermoproteaceae</taxon>
        <taxon>Vulcanisaeta</taxon>
    </lineage>
</organism>
<dbReference type="KEGG" id="vmo:VMUT_0997"/>
<dbReference type="HOGENOM" id="CLU_958538_0_0_2"/>